<accession>A0A5B8VZB5</accession>
<evidence type="ECO:0000313" key="3">
    <source>
        <dbReference type="Proteomes" id="UP000321362"/>
    </source>
</evidence>
<dbReference type="RefSeq" id="WP_147053052.1">
    <property type="nucleotide sequence ID" value="NZ_CP042437.1"/>
</dbReference>
<evidence type="ECO:0000313" key="2">
    <source>
        <dbReference type="EMBL" id="QEC75866.1"/>
    </source>
</evidence>
<keyword evidence="1" id="KW-0812">Transmembrane</keyword>
<keyword evidence="3" id="KW-1185">Reference proteome</keyword>
<dbReference type="Proteomes" id="UP000321362">
    <property type="component" value="Chromosome"/>
</dbReference>
<keyword evidence="1" id="KW-1133">Transmembrane helix</keyword>
<dbReference type="KEGG" id="mgk:FSB76_07865"/>
<reference evidence="2 3" key="1">
    <citation type="journal article" date="2013" name="J. Microbiol.">
        <title>Mucilaginibacter ginsenosidivorax sp. nov., with ginsenoside converting activity isolated from sediment.</title>
        <authorList>
            <person name="Kim J.K."/>
            <person name="Choi T.E."/>
            <person name="Liu Q.M."/>
            <person name="Park H.Y."/>
            <person name="Yi T.H."/>
            <person name="Yoon M.H."/>
            <person name="Kim S.C."/>
            <person name="Im W.T."/>
        </authorList>
    </citation>
    <scope>NUCLEOTIDE SEQUENCE [LARGE SCALE GENOMIC DNA]</scope>
    <source>
        <strain evidence="2 3">KHI28</strain>
    </source>
</reference>
<feature type="transmembrane region" description="Helical" evidence="1">
    <location>
        <begin position="51"/>
        <end position="74"/>
    </location>
</feature>
<gene>
    <name evidence="2" type="ORF">FSB76_07865</name>
</gene>
<organism evidence="2 3">
    <name type="scientific">Mucilaginibacter ginsenosidivorax</name>
    <dbReference type="NCBI Taxonomy" id="862126"/>
    <lineage>
        <taxon>Bacteria</taxon>
        <taxon>Pseudomonadati</taxon>
        <taxon>Bacteroidota</taxon>
        <taxon>Sphingobacteriia</taxon>
        <taxon>Sphingobacteriales</taxon>
        <taxon>Sphingobacteriaceae</taxon>
        <taxon>Mucilaginibacter</taxon>
    </lineage>
</organism>
<dbReference type="OrthoDB" id="1496018at2"/>
<sequence>MELFLPGILLFLLKIFCFTLGYLIVRLGYKLISAGVTGKFNFTADMKGTKLGLASSSPGLLFVLLGTFLIGYAIKVDKSVDYTKSVSPASEDGGAVIIQKKSNGKIDTTYHSEKKVNNSLN</sequence>
<keyword evidence="1" id="KW-0472">Membrane</keyword>
<dbReference type="AlphaFoldDB" id="A0A5B8VZB5"/>
<dbReference type="EMBL" id="CP042437">
    <property type="protein sequence ID" value="QEC75866.1"/>
    <property type="molecule type" value="Genomic_DNA"/>
</dbReference>
<protein>
    <submittedName>
        <fullName evidence="2">Uncharacterized protein</fullName>
    </submittedName>
</protein>
<proteinExistence type="predicted"/>
<evidence type="ECO:0000256" key="1">
    <source>
        <dbReference type="SAM" id="Phobius"/>
    </source>
</evidence>
<name>A0A5B8VZB5_9SPHI</name>